<accession>A0A1I6RJQ7</accession>
<evidence type="ECO:0000256" key="2">
    <source>
        <dbReference type="SAM" id="MobiDB-lite"/>
    </source>
</evidence>
<dbReference type="STRING" id="311180.SAMN04488050_103143"/>
<evidence type="ECO:0000256" key="1">
    <source>
        <dbReference type="ARBA" id="ARBA00023172"/>
    </source>
</evidence>
<dbReference type="InterPro" id="IPR011010">
    <property type="entry name" value="DNA_brk_join_enz"/>
</dbReference>
<keyword evidence="1" id="KW-0233">DNA recombination</keyword>
<feature type="region of interest" description="Disordered" evidence="2">
    <location>
        <begin position="1"/>
        <end position="26"/>
    </location>
</feature>
<sequence length="389" mass="44226">MASNHQEHRIKGVHRVTKSRKNGPDRQYHYAFRGGPKFWDSSMAFDATDARYVSAYDAAMKAQRDMRIPAADSKSTSLALQRYRDSAEFNGLAPRTRDDYEKFLTSFEAEFGEDPLAMFQEREAIGEIREWRTKWKNSPRQYDYAGGAVTTFLNWCVDTDHALEFHHHKGQKKLYSSNRAQVIWMPEEIQMLLDEARPEEKAVVVAFSEGGLAPQDVGLLRRRHVQTTPKGRRLFFARKKTDNPVSLPVTEALGEVIDSLPEGQDLLVTSLTGKPLTALRASQIIRDLKIRHNKKVDDGLLKVRIRDELRPYDMRGTAATALLRADCSLNQIAVTMGWGLRHAANVIERYAALVPEVSDEVHRKLKKARKKVEKAERKAAKKEAKRGGA</sequence>
<evidence type="ECO:0000313" key="4">
    <source>
        <dbReference type="EMBL" id="SFS64969.1"/>
    </source>
</evidence>
<dbReference type="InterPro" id="IPR013762">
    <property type="entry name" value="Integrase-like_cat_sf"/>
</dbReference>
<dbReference type="GO" id="GO:0006310">
    <property type="term" value="P:DNA recombination"/>
    <property type="evidence" value="ECO:0007669"/>
    <property type="project" value="UniProtKB-KW"/>
</dbReference>
<dbReference type="AlphaFoldDB" id="A0A1I6RJQ7"/>
<feature type="compositionally biased region" description="Basic and acidic residues" evidence="2">
    <location>
        <begin position="373"/>
        <end position="389"/>
    </location>
</feature>
<gene>
    <name evidence="4" type="ORF">SAMN04488050_103143</name>
</gene>
<dbReference type="SUPFAM" id="SSF56349">
    <property type="entry name" value="DNA breaking-rejoining enzymes"/>
    <property type="match status" value="1"/>
</dbReference>
<reference evidence="5" key="1">
    <citation type="submission" date="2016-10" db="EMBL/GenBank/DDBJ databases">
        <authorList>
            <person name="Varghese N."/>
            <person name="Submissions S."/>
        </authorList>
    </citation>
    <scope>NUCLEOTIDE SEQUENCE [LARGE SCALE GENOMIC DNA]</scope>
    <source>
        <strain evidence="5">DSM 26894</strain>
    </source>
</reference>
<dbReference type="PROSITE" id="PS51898">
    <property type="entry name" value="TYR_RECOMBINASE"/>
    <property type="match status" value="1"/>
</dbReference>
<feature type="domain" description="Tyr recombinase" evidence="3">
    <location>
        <begin position="179"/>
        <end position="363"/>
    </location>
</feature>
<dbReference type="Gene3D" id="1.10.443.10">
    <property type="entry name" value="Intergrase catalytic core"/>
    <property type="match status" value="1"/>
</dbReference>
<dbReference type="EMBL" id="FOZW01000003">
    <property type="protein sequence ID" value="SFS64969.1"/>
    <property type="molecule type" value="Genomic_DNA"/>
</dbReference>
<feature type="compositionally biased region" description="Basic residues" evidence="2">
    <location>
        <begin position="11"/>
        <end position="21"/>
    </location>
</feature>
<evidence type="ECO:0000259" key="3">
    <source>
        <dbReference type="PROSITE" id="PS51898"/>
    </source>
</evidence>
<name>A0A1I6RJQ7_9RHOB</name>
<protein>
    <submittedName>
        <fullName evidence="4">Phage integrase family protein</fullName>
    </submittedName>
</protein>
<organism evidence="4 5">
    <name type="scientific">Alloyangia pacifica</name>
    <dbReference type="NCBI Taxonomy" id="311180"/>
    <lineage>
        <taxon>Bacteria</taxon>
        <taxon>Pseudomonadati</taxon>
        <taxon>Pseudomonadota</taxon>
        <taxon>Alphaproteobacteria</taxon>
        <taxon>Rhodobacterales</taxon>
        <taxon>Roseobacteraceae</taxon>
        <taxon>Alloyangia</taxon>
    </lineage>
</organism>
<dbReference type="GO" id="GO:0015074">
    <property type="term" value="P:DNA integration"/>
    <property type="evidence" value="ECO:0007669"/>
    <property type="project" value="InterPro"/>
</dbReference>
<dbReference type="Proteomes" id="UP000199392">
    <property type="component" value="Unassembled WGS sequence"/>
</dbReference>
<dbReference type="GO" id="GO:0003677">
    <property type="term" value="F:DNA binding"/>
    <property type="evidence" value="ECO:0007669"/>
    <property type="project" value="InterPro"/>
</dbReference>
<proteinExistence type="predicted"/>
<feature type="compositionally biased region" description="Basic and acidic residues" evidence="2">
    <location>
        <begin position="1"/>
        <end position="10"/>
    </location>
</feature>
<keyword evidence="5" id="KW-1185">Reference proteome</keyword>
<evidence type="ECO:0000313" key="5">
    <source>
        <dbReference type="Proteomes" id="UP000199392"/>
    </source>
</evidence>
<feature type="region of interest" description="Disordered" evidence="2">
    <location>
        <begin position="368"/>
        <end position="389"/>
    </location>
</feature>
<dbReference type="InterPro" id="IPR002104">
    <property type="entry name" value="Integrase_catalytic"/>
</dbReference>